<evidence type="ECO:0000313" key="2">
    <source>
        <dbReference type="Ensembl" id="ENSNVIP00000021863.1"/>
    </source>
</evidence>
<dbReference type="Proteomes" id="UP000694425">
    <property type="component" value="Unplaced"/>
</dbReference>
<accession>A0A8C7ET93</accession>
<feature type="region of interest" description="Disordered" evidence="1">
    <location>
        <begin position="30"/>
        <end position="56"/>
    </location>
</feature>
<dbReference type="Ensembl" id="ENSNVIT00000025472.1">
    <property type="protein sequence ID" value="ENSNVIP00000021863.1"/>
    <property type="gene ID" value="ENSNVIG00000017109.1"/>
</dbReference>
<name>A0A8C7ET93_NEOVI</name>
<evidence type="ECO:0000256" key="1">
    <source>
        <dbReference type="SAM" id="MobiDB-lite"/>
    </source>
</evidence>
<reference evidence="2" key="2">
    <citation type="submission" date="2025-09" db="UniProtKB">
        <authorList>
            <consortium name="Ensembl"/>
        </authorList>
    </citation>
    <scope>IDENTIFICATION</scope>
</reference>
<protein>
    <submittedName>
        <fullName evidence="2">Uncharacterized protein</fullName>
    </submittedName>
</protein>
<reference evidence="2" key="1">
    <citation type="submission" date="2025-08" db="UniProtKB">
        <authorList>
            <consortium name="Ensembl"/>
        </authorList>
    </citation>
    <scope>IDENTIFICATION</scope>
</reference>
<dbReference type="AlphaFoldDB" id="A0A8C7ET93"/>
<proteinExistence type="predicted"/>
<keyword evidence="3" id="KW-1185">Reference proteome</keyword>
<feature type="compositionally biased region" description="Polar residues" evidence="1">
    <location>
        <begin position="36"/>
        <end position="56"/>
    </location>
</feature>
<sequence>MAKERSLKKSFQDSLEDIKKWMKENRNKNLPEMKNFTPNRRNCSKLGNMSLWNGLQ</sequence>
<organism evidence="2 3">
    <name type="scientific">Neovison vison</name>
    <name type="common">American mink</name>
    <name type="synonym">Mustela vison</name>
    <dbReference type="NCBI Taxonomy" id="452646"/>
    <lineage>
        <taxon>Eukaryota</taxon>
        <taxon>Metazoa</taxon>
        <taxon>Chordata</taxon>
        <taxon>Craniata</taxon>
        <taxon>Vertebrata</taxon>
        <taxon>Euteleostomi</taxon>
        <taxon>Mammalia</taxon>
        <taxon>Eutheria</taxon>
        <taxon>Laurasiatheria</taxon>
        <taxon>Carnivora</taxon>
        <taxon>Caniformia</taxon>
        <taxon>Musteloidea</taxon>
        <taxon>Mustelidae</taxon>
        <taxon>Mustelinae</taxon>
        <taxon>Neogale</taxon>
    </lineage>
</organism>
<evidence type="ECO:0000313" key="3">
    <source>
        <dbReference type="Proteomes" id="UP000694425"/>
    </source>
</evidence>